<dbReference type="InterPro" id="IPR036390">
    <property type="entry name" value="WH_DNA-bd_sf"/>
</dbReference>
<dbReference type="InterPro" id="IPR000835">
    <property type="entry name" value="HTH_MarR-typ"/>
</dbReference>
<dbReference type="PANTHER" id="PTHR33164">
    <property type="entry name" value="TRANSCRIPTIONAL REGULATOR, MARR FAMILY"/>
    <property type="match status" value="1"/>
</dbReference>
<feature type="domain" description="HTH marR-type" evidence="6">
    <location>
        <begin position="8"/>
        <end position="143"/>
    </location>
</feature>
<comment type="caution">
    <text evidence="7">The sequence shown here is derived from an EMBL/GenBank/DDBJ whole genome shotgun (WGS) entry which is preliminary data.</text>
</comment>
<dbReference type="SUPFAM" id="SSF46785">
    <property type="entry name" value="Winged helix' DNA-binding domain"/>
    <property type="match status" value="1"/>
</dbReference>
<dbReference type="PROSITE" id="PS50995">
    <property type="entry name" value="HTH_MARR_2"/>
    <property type="match status" value="1"/>
</dbReference>
<evidence type="ECO:0000313" key="7">
    <source>
        <dbReference type="EMBL" id="MBN7809629.1"/>
    </source>
</evidence>
<evidence type="ECO:0000313" key="8">
    <source>
        <dbReference type="Proteomes" id="UP000664317"/>
    </source>
</evidence>
<keyword evidence="5" id="KW-0804">Transcription</keyword>
<dbReference type="InterPro" id="IPR055166">
    <property type="entry name" value="Transc_reg_Sar_Rot_HTH"/>
</dbReference>
<gene>
    <name evidence="7" type="ORF">J0A68_01590</name>
</gene>
<keyword evidence="8" id="KW-1185">Reference proteome</keyword>
<keyword evidence="3" id="KW-0805">Transcription regulation</keyword>
<dbReference type="EMBL" id="JAFKCT010000001">
    <property type="protein sequence ID" value="MBN7809629.1"/>
    <property type="molecule type" value="Genomic_DNA"/>
</dbReference>
<evidence type="ECO:0000256" key="4">
    <source>
        <dbReference type="ARBA" id="ARBA00023125"/>
    </source>
</evidence>
<reference evidence="7 8" key="1">
    <citation type="submission" date="2021-03" db="EMBL/GenBank/DDBJ databases">
        <title>novel species isolated from a fishpond in China.</title>
        <authorList>
            <person name="Lu H."/>
            <person name="Cai Z."/>
        </authorList>
    </citation>
    <scope>NUCLEOTIDE SEQUENCE [LARGE SCALE GENOMIC DNA]</scope>
    <source>
        <strain evidence="7 8">H41</strain>
    </source>
</reference>
<dbReference type="InterPro" id="IPR036388">
    <property type="entry name" value="WH-like_DNA-bd_sf"/>
</dbReference>
<dbReference type="Gene3D" id="1.10.10.10">
    <property type="entry name" value="Winged helix-like DNA-binding domain superfamily/Winged helix DNA-binding domain"/>
    <property type="match status" value="1"/>
</dbReference>
<sequence length="145" mass="16779">MADSDFPLLRLSQMLYSSSRLLIQRIQKALNEFNLTYPQFLVLRILWKEDGLKVYELGKQLDLDSGTLTPLLKKLESQNLLRRKRGETDERTVFIHLSYPGKSLQNKVMDAVLQLEQELEVELGTNLNQLNALSEAFLEKLQTLD</sequence>
<protein>
    <submittedName>
        <fullName evidence="7">MarR family transcriptional regulator</fullName>
    </submittedName>
</protein>
<comment type="subcellular location">
    <subcellularLocation>
        <location evidence="1">Cytoplasm</location>
    </subcellularLocation>
</comment>
<accession>A0ABS3BXQ0</accession>
<dbReference type="RefSeq" id="WP_206576431.1">
    <property type="nucleotide sequence ID" value="NZ_JAFKCT010000001.1"/>
</dbReference>
<dbReference type="Proteomes" id="UP000664317">
    <property type="component" value="Unassembled WGS sequence"/>
</dbReference>
<evidence type="ECO:0000259" key="6">
    <source>
        <dbReference type="PROSITE" id="PS50995"/>
    </source>
</evidence>
<keyword evidence="2" id="KW-0963">Cytoplasm</keyword>
<dbReference type="SMART" id="SM00347">
    <property type="entry name" value="HTH_MARR"/>
    <property type="match status" value="1"/>
</dbReference>
<proteinExistence type="predicted"/>
<evidence type="ECO:0000256" key="2">
    <source>
        <dbReference type="ARBA" id="ARBA00022490"/>
    </source>
</evidence>
<organism evidence="7 8">
    <name type="scientific">Algoriphagus oliviformis</name>
    <dbReference type="NCBI Taxonomy" id="2811231"/>
    <lineage>
        <taxon>Bacteria</taxon>
        <taxon>Pseudomonadati</taxon>
        <taxon>Bacteroidota</taxon>
        <taxon>Cytophagia</taxon>
        <taxon>Cytophagales</taxon>
        <taxon>Cyclobacteriaceae</taxon>
        <taxon>Algoriphagus</taxon>
    </lineage>
</organism>
<dbReference type="Pfam" id="PF22381">
    <property type="entry name" value="Staph_reg_Sar_Rot"/>
    <property type="match status" value="1"/>
</dbReference>
<evidence type="ECO:0000256" key="1">
    <source>
        <dbReference type="ARBA" id="ARBA00004496"/>
    </source>
</evidence>
<keyword evidence="4" id="KW-0238">DNA-binding</keyword>
<evidence type="ECO:0000256" key="5">
    <source>
        <dbReference type="ARBA" id="ARBA00023163"/>
    </source>
</evidence>
<evidence type="ECO:0000256" key="3">
    <source>
        <dbReference type="ARBA" id="ARBA00023015"/>
    </source>
</evidence>
<dbReference type="InterPro" id="IPR039422">
    <property type="entry name" value="MarR/SlyA-like"/>
</dbReference>
<dbReference type="PANTHER" id="PTHR33164:SF5">
    <property type="entry name" value="ORGANIC HYDROPEROXIDE RESISTANCE TRANSCRIPTIONAL REGULATOR"/>
    <property type="match status" value="1"/>
</dbReference>
<name>A0ABS3BXQ0_9BACT</name>